<dbReference type="EMBL" id="JBHUNP010000001">
    <property type="protein sequence ID" value="MFD2647261.1"/>
    <property type="molecule type" value="Genomic_DNA"/>
</dbReference>
<dbReference type="PROSITE" id="PS00211">
    <property type="entry name" value="ABC_TRANSPORTER_1"/>
    <property type="match status" value="1"/>
</dbReference>
<dbReference type="InterPro" id="IPR003593">
    <property type="entry name" value="AAA+_ATPase"/>
</dbReference>
<reference evidence="11" key="1">
    <citation type="journal article" date="2019" name="Int. J. Syst. Evol. Microbiol.">
        <title>The Global Catalogue of Microorganisms (GCM) 10K type strain sequencing project: providing services to taxonomists for standard genome sequencing and annotation.</title>
        <authorList>
            <consortium name="The Broad Institute Genomics Platform"/>
            <consortium name="The Broad Institute Genome Sequencing Center for Infectious Disease"/>
            <person name="Wu L."/>
            <person name="Ma J."/>
        </authorList>
    </citation>
    <scope>NUCLEOTIDE SEQUENCE [LARGE SCALE GENOMIC DNA]</scope>
    <source>
        <strain evidence="11">CCM 7427</strain>
    </source>
</reference>
<name>A0ABW5QIT6_9HYPH</name>
<evidence type="ECO:0000313" key="10">
    <source>
        <dbReference type="EMBL" id="MFD2647261.1"/>
    </source>
</evidence>
<dbReference type="GO" id="GO:0005524">
    <property type="term" value="F:ATP binding"/>
    <property type="evidence" value="ECO:0007669"/>
    <property type="project" value="UniProtKB-KW"/>
</dbReference>
<feature type="domain" description="ABC transporter" evidence="9">
    <location>
        <begin position="2"/>
        <end position="217"/>
    </location>
</feature>
<dbReference type="PROSITE" id="PS50893">
    <property type="entry name" value="ABC_TRANSPORTER_2"/>
    <property type="match status" value="1"/>
</dbReference>
<sequence>MLAAEALTFAHPGQTAPYRFSFTAAPGEVTAISGPSGSGKSTLLDLIAGFLKPSTGRLLLDGTDLLPLEPEHRPVSLLLQSDNLFDHLSAGRNVALGLPHGTARSDAERQVRAALEEVGLTGLAAQPAATLSGGQKQRVALARTLLRAREVLLLDEPFSALDDETRRSTRALVGTLTERHGWHTVLVSHHADDVAALAARHYRIEAGELAEEQVVSSP</sequence>
<comment type="caution">
    <text evidence="10">The sequence shown here is derived from an EMBL/GenBank/DDBJ whole genome shotgun (WGS) entry which is preliminary data.</text>
</comment>
<evidence type="ECO:0000256" key="3">
    <source>
        <dbReference type="ARBA" id="ARBA00022475"/>
    </source>
</evidence>
<keyword evidence="7" id="KW-1278">Translocase</keyword>
<keyword evidence="6 10" id="KW-0067">ATP-binding</keyword>
<dbReference type="SMART" id="SM00382">
    <property type="entry name" value="AAA"/>
    <property type="match status" value="1"/>
</dbReference>
<dbReference type="PANTHER" id="PTHR42781:SF1">
    <property type="entry name" value="THIAMINE IMPORT ATP-BINDING PROTEIN THIQ"/>
    <property type="match status" value="1"/>
</dbReference>
<dbReference type="RefSeq" id="WP_386832293.1">
    <property type="nucleotide sequence ID" value="NZ_JBHUNP010000001.1"/>
</dbReference>
<dbReference type="Gene3D" id="3.40.50.300">
    <property type="entry name" value="P-loop containing nucleotide triphosphate hydrolases"/>
    <property type="match status" value="1"/>
</dbReference>
<dbReference type="InterPro" id="IPR027417">
    <property type="entry name" value="P-loop_NTPase"/>
</dbReference>
<proteinExistence type="inferred from homology"/>
<dbReference type="Pfam" id="PF00005">
    <property type="entry name" value="ABC_tran"/>
    <property type="match status" value="1"/>
</dbReference>
<accession>A0ABW5QIT6</accession>
<keyword evidence="11" id="KW-1185">Reference proteome</keyword>
<evidence type="ECO:0000313" key="11">
    <source>
        <dbReference type="Proteomes" id="UP001597521"/>
    </source>
</evidence>
<evidence type="ECO:0000256" key="7">
    <source>
        <dbReference type="ARBA" id="ARBA00022967"/>
    </source>
</evidence>
<dbReference type="SUPFAM" id="SSF52540">
    <property type="entry name" value="P-loop containing nucleoside triphosphate hydrolases"/>
    <property type="match status" value="1"/>
</dbReference>
<evidence type="ECO:0000256" key="5">
    <source>
        <dbReference type="ARBA" id="ARBA00022741"/>
    </source>
</evidence>
<evidence type="ECO:0000256" key="1">
    <source>
        <dbReference type="ARBA" id="ARBA00005417"/>
    </source>
</evidence>
<dbReference type="InterPro" id="IPR017871">
    <property type="entry name" value="ABC_transporter-like_CS"/>
</dbReference>
<evidence type="ECO:0000256" key="8">
    <source>
        <dbReference type="ARBA" id="ARBA00023136"/>
    </source>
</evidence>
<evidence type="ECO:0000256" key="4">
    <source>
        <dbReference type="ARBA" id="ARBA00022519"/>
    </source>
</evidence>
<protein>
    <submittedName>
        <fullName evidence="10">ATP-binding cassette domain-containing protein</fullName>
    </submittedName>
</protein>
<keyword evidence="3" id="KW-1003">Cell membrane</keyword>
<dbReference type="Proteomes" id="UP001597521">
    <property type="component" value="Unassembled WGS sequence"/>
</dbReference>
<evidence type="ECO:0000256" key="2">
    <source>
        <dbReference type="ARBA" id="ARBA00022448"/>
    </source>
</evidence>
<keyword evidence="2" id="KW-0813">Transport</keyword>
<keyword evidence="5" id="KW-0547">Nucleotide-binding</keyword>
<keyword evidence="8" id="KW-0472">Membrane</keyword>
<dbReference type="InterPro" id="IPR003439">
    <property type="entry name" value="ABC_transporter-like_ATP-bd"/>
</dbReference>
<gene>
    <name evidence="10" type="ORF">ACFSX5_05550</name>
</gene>
<evidence type="ECO:0000256" key="6">
    <source>
        <dbReference type="ARBA" id="ARBA00022840"/>
    </source>
</evidence>
<keyword evidence="4" id="KW-0997">Cell inner membrane</keyword>
<organism evidence="10 11">
    <name type="scientific">Devosia albogilva</name>
    <dbReference type="NCBI Taxonomy" id="429726"/>
    <lineage>
        <taxon>Bacteria</taxon>
        <taxon>Pseudomonadati</taxon>
        <taxon>Pseudomonadota</taxon>
        <taxon>Alphaproteobacteria</taxon>
        <taxon>Hyphomicrobiales</taxon>
        <taxon>Devosiaceae</taxon>
        <taxon>Devosia</taxon>
    </lineage>
</organism>
<evidence type="ECO:0000259" key="9">
    <source>
        <dbReference type="PROSITE" id="PS50893"/>
    </source>
</evidence>
<dbReference type="PANTHER" id="PTHR42781">
    <property type="entry name" value="SPERMIDINE/PUTRESCINE IMPORT ATP-BINDING PROTEIN POTA"/>
    <property type="match status" value="1"/>
</dbReference>
<dbReference type="InterPro" id="IPR050093">
    <property type="entry name" value="ABC_SmlMolc_Importer"/>
</dbReference>
<comment type="similarity">
    <text evidence="1">Belongs to the ABC transporter superfamily.</text>
</comment>